<organism evidence="2 3">
    <name type="scientific">Aedes albopictus</name>
    <name type="common">Asian tiger mosquito</name>
    <name type="synonym">Stegomyia albopicta</name>
    <dbReference type="NCBI Taxonomy" id="7160"/>
    <lineage>
        <taxon>Eukaryota</taxon>
        <taxon>Metazoa</taxon>
        <taxon>Ecdysozoa</taxon>
        <taxon>Arthropoda</taxon>
        <taxon>Hexapoda</taxon>
        <taxon>Insecta</taxon>
        <taxon>Pterygota</taxon>
        <taxon>Neoptera</taxon>
        <taxon>Endopterygota</taxon>
        <taxon>Diptera</taxon>
        <taxon>Nematocera</taxon>
        <taxon>Culicoidea</taxon>
        <taxon>Culicidae</taxon>
        <taxon>Culicinae</taxon>
        <taxon>Aedini</taxon>
        <taxon>Aedes</taxon>
        <taxon>Stegomyia</taxon>
    </lineage>
</organism>
<protein>
    <recommendedName>
        <fullName evidence="1">F-box domain-containing protein</fullName>
    </recommendedName>
</protein>
<dbReference type="RefSeq" id="XP_019548810.3">
    <property type="nucleotide sequence ID" value="XM_019693265.3"/>
</dbReference>
<dbReference type="InterPro" id="IPR001810">
    <property type="entry name" value="F-box_dom"/>
</dbReference>
<accession>A0ABM1XPG3</accession>
<reference evidence="3" key="1">
    <citation type="journal article" date="2015" name="Proc. Natl. Acad. Sci. U.S.A.">
        <title>Genome sequence of the Asian Tiger mosquito, Aedes albopictus, reveals insights into its biology, genetics, and evolution.</title>
        <authorList>
            <person name="Chen X.G."/>
            <person name="Jiang X."/>
            <person name="Gu J."/>
            <person name="Xu M."/>
            <person name="Wu Y."/>
            <person name="Deng Y."/>
            <person name="Zhang C."/>
            <person name="Bonizzoni M."/>
            <person name="Dermauw W."/>
            <person name="Vontas J."/>
            <person name="Armbruster P."/>
            <person name="Huang X."/>
            <person name="Yang Y."/>
            <person name="Zhang H."/>
            <person name="He W."/>
            <person name="Peng H."/>
            <person name="Liu Y."/>
            <person name="Wu K."/>
            <person name="Chen J."/>
            <person name="Lirakis M."/>
            <person name="Topalis P."/>
            <person name="Van Leeuwen T."/>
            <person name="Hall A.B."/>
            <person name="Jiang X."/>
            <person name="Thorpe C."/>
            <person name="Mueller R.L."/>
            <person name="Sun C."/>
            <person name="Waterhouse R.M."/>
            <person name="Yan G."/>
            <person name="Tu Z.J."/>
            <person name="Fang X."/>
            <person name="James A.A."/>
        </authorList>
    </citation>
    <scope>NUCLEOTIDE SEQUENCE [LARGE SCALE GENOMIC DNA]</scope>
    <source>
        <strain evidence="3">Foshan</strain>
    </source>
</reference>
<dbReference type="SUPFAM" id="SSF81383">
    <property type="entry name" value="F-box domain"/>
    <property type="match status" value="1"/>
</dbReference>
<dbReference type="Proteomes" id="UP000069940">
    <property type="component" value="Unassembled WGS sequence"/>
</dbReference>
<dbReference type="Gene3D" id="1.20.1280.50">
    <property type="match status" value="1"/>
</dbReference>
<keyword evidence="3" id="KW-1185">Reference proteome</keyword>
<proteinExistence type="predicted"/>
<evidence type="ECO:0000259" key="1">
    <source>
        <dbReference type="PROSITE" id="PS50181"/>
    </source>
</evidence>
<evidence type="ECO:0000313" key="3">
    <source>
        <dbReference type="Proteomes" id="UP000069940"/>
    </source>
</evidence>
<dbReference type="SUPFAM" id="SSF52047">
    <property type="entry name" value="RNI-like"/>
    <property type="match status" value="1"/>
</dbReference>
<dbReference type="PROSITE" id="PS50181">
    <property type="entry name" value="FBOX"/>
    <property type="match status" value="1"/>
</dbReference>
<feature type="domain" description="F-box" evidence="1">
    <location>
        <begin position="1"/>
        <end position="37"/>
    </location>
</feature>
<reference evidence="2" key="2">
    <citation type="submission" date="2025-05" db="UniProtKB">
        <authorList>
            <consortium name="EnsemblMetazoa"/>
        </authorList>
    </citation>
    <scope>IDENTIFICATION</scope>
    <source>
        <strain evidence="2">Foshan</strain>
    </source>
</reference>
<dbReference type="PANTHER" id="PTHR34223">
    <property type="entry name" value="OS11G0201299 PROTEIN"/>
    <property type="match status" value="1"/>
</dbReference>
<dbReference type="InterPro" id="IPR053197">
    <property type="entry name" value="F-box_SCFL_complex_component"/>
</dbReference>
<dbReference type="EnsemblMetazoa" id="AALFPA23_001579.R38793">
    <property type="protein sequence ID" value="AALFPA23_001579.P38793"/>
    <property type="gene ID" value="AALFPA23_001579"/>
</dbReference>
<evidence type="ECO:0000313" key="2">
    <source>
        <dbReference type="EnsemblMetazoa" id="AALFPA23_001579.P38793"/>
    </source>
</evidence>
<sequence>MMKINNFPEEILEVIFSHLPLKDRKNVSLVRRDWARLAFSRPCLESTELNIDGSKAADVSPLEHSQRKYRFVCFRMDCSSLENRQLEGIRSVLCKFSCTIMRLRFVWDTMDVPFDLRLLLHLIEFTPSLRELIVEDSTNQYDEQNVDPSVEIQSFHNLEKLTIPNCVMDNIQFDVARLAPNVKHVSLSTTGRHLWTALHLVGAQIRSMSLKTETKGVFRQLWAIEPYSLEKLHLHRLCSDLMEPSDLKLNDVVVFFSQCRVLTVLGLELQVPCSVIQLIANSCPTLKSLLVYEIEEGWPLLKMLQQFENLESLTVRVAHFEVKPSEDEDLRLGKLKSLTLDGVEFENPFDFFHQLGQFAPRLQELQFAQYDDSCNENYHLTVLKAVLQLKLPLLMKLVLFDNSSYFPSHVFNQFNLFPKLKELRLAYCGLSAWNRSIVVPGVEKLALDIYELTTFQLRNLLKMFPSLVTLDAVEPEDPLNFRIDDLPRTSLLCDFNVRKRGFNIIDEWVL</sequence>
<dbReference type="Pfam" id="PF12937">
    <property type="entry name" value="F-box-like"/>
    <property type="match status" value="1"/>
</dbReference>
<dbReference type="Gene3D" id="3.80.10.10">
    <property type="entry name" value="Ribonuclease Inhibitor"/>
    <property type="match status" value="1"/>
</dbReference>
<name>A0ABM1XPG3_AEDAL</name>
<dbReference type="GeneID" id="109419057"/>
<dbReference type="InterPro" id="IPR036047">
    <property type="entry name" value="F-box-like_dom_sf"/>
</dbReference>
<dbReference type="InterPro" id="IPR032675">
    <property type="entry name" value="LRR_dom_sf"/>
</dbReference>